<dbReference type="PANTHER" id="PTHR44378">
    <property type="entry name" value="ACYL-ACTIVATING ENZYME 17, PEROXISOMAL-RELATED"/>
    <property type="match status" value="1"/>
</dbReference>
<proteinExistence type="predicted"/>
<dbReference type="Gene3D" id="3.30.300.30">
    <property type="match status" value="1"/>
</dbReference>
<evidence type="ECO:0000313" key="3">
    <source>
        <dbReference type="EMBL" id="KAK9198858.1"/>
    </source>
</evidence>
<gene>
    <name evidence="3" type="ORF">WN944_014044</name>
</gene>
<dbReference type="InterPro" id="IPR020845">
    <property type="entry name" value="AMP-binding_CS"/>
</dbReference>
<accession>A0AAP0QIE8</accession>
<dbReference type="Gene3D" id="3.40.50.12780">
    <property type="entry name" value="N-terminal domain of ligase-like"/>
    <property type="match status" value="1"/>
</dbReference>
<dbReference type="EMBL" id="JBCGBO010000005">
    <property type="protein sequence ID" value="KAK9198858.1"/>
    <property type="molecule type" value="Genomic_DNA"/>
</dbReference>
<feature type="transmembrane region" description="Helical" evidence="1">
    <location>
        <begin position="249"/>
        <end position="272"/>
    </location>
</feature>
<name>A0AAP0QIE8_9ROSI</name>
<keyword evidence="1" id="KW-0812">Transmembrane</keyword>
<organism evidence="3 4">
    <name type="scientific">Citrus x changshan-huyou</name>
    <dbReference type="NCBI Taxonomy" id="2935761"/>
    <lineage>
        <taxon>Eukaryota</taxon>
        <taxon>Viridiplantae</taxon>
        <taxon>Streptophyta</taxon>
        <taxon>Embryophyta</taxon>
        <taxon>Tracheophyta</taxon>
        <taxon>Spermatophyta</taxon>
        <taxon>Magnoliopsida</taxon>
        <taxon>eudicotyledons</taxon>
        <taxon>Gunneridae</taxon>
        <taxon>Pentapetalae</taxon>
        <taxon>rosids</taxon>
        <taxon>malvids</taxon>
        <taxon>Sapindales</taxon>
        <taxon>Rutaceae</taxon>
        <taxon>Aurantioideae</taxon>
        <taxon>Citrus</taxon>
    </lineage>
</organism>
<comment type="caution">
    <text evidence="3">The sequence shown here is derived from an EMBL/GenBank/DDBJ whole genome shotgun (WGS) entry which is preliminary data.</text>
</comment>
<dbReference type="InterPro" id="IPR042099">
    <property type="entry name" value="ANL_N_sf"/>
</dbReference>
<evidence type="ECO:0000256" key="1">
    <source>
        <dbReference type="SAM" id="Phobius"/>
    </source>
</evidence>
<dbReference type="PANTHER" id="PTHR44378:SF2">
    <property type="entry name" value="ACYL-ACTIVATING ENZYME 17, PEROXISOMAL-RELATED"/>
    <property type="match status" value="1"/>
</dbReference>
<dbReference type="InterPro" id="IPR000873">
    <property type="entry name" value="AMP-dep_synth/lig_dom"/>
</dbReference>
<protein>
    <recommendedName>
        <fullName evidence="2">AMP-dependent synthetase/ligase domain-containing protein</fullName>
    </recommendedName>
</protein>
<keyword evidence="1" id="KW-1133">Transmembrane helix</keyword>
<reference evidence="3 4" key="1">
    <citation type="submission" date="2024-05" db="EMBL/GenBank/DDBJ databases">
        <title>Haplotype-resolved chromosome-level genome assembly of Huyou (Citrus changshanensis).</title>
        <authorList>
            <person name="Miao C."/>
            <person name="Chen W."/>
            <person name="Wu Y."/>
            <person name="Wang L."/>
            <person name="Zhao S."/>
            <person name="Grierson D."/>
            <person name="Xu C."/>
            <person name="Chen K."/>
        </authorList>
    </citation>
    <scope>NUCLEOTIDE SEQUENCE [LARGE SCALE GENOMIC DNA]</scope>
    <source>
        <strain evidence="3">01-14</strain>
        <tissue evidence="3">Leaf</tissue>
    </source>
</reference>
<dbReference type="InterPro" id="IPR045851">
    <property type="entry name" value="AMP-bd_C_sf"/>
</dbReference>
<evidence type="ECO:0000259" key="2">
    <source>
        <dbReference type="Pfam" id="PF00501"/>
    </source>
</evidence>
<dbReference type="SUPFAM" id="SSF56801">
    <property type="entry name" value="Acetyl-CoA synthetase-like"/>
    <property type="match status" value="1"/>
</dbReference>
<dbReference type="Pfam" id="PF00501">
    <property type="entry name" value="AMP-binding"/>
    <property type="match status" value="1"/>
</dbReference>
<feature type="domain" description="AMP-dependent synthetase/ligase" evidence="2">
    <location>
        <begin position="209"/>
        <end position="558"/>
    </location>
</feature>
<dbReference type="AlphaFoldDB" id="A0AAP0QIE8"/>
<dbReference type="PROSITE" id="PS00455">
    <property type="entry name" value="AMP_BINDING"/>
    <property type="match status" value="1"/>
</dbReference>
<keyword evidence="4" id="KW-1185">Reference proteome</keyword>
<dbReference type="Proteomes" id="UP001428341">
    <property type="component" value="Unassembled WGS sequence"/>
</dbReference>
<evidence type="ECO:0000313" key="4">
    <source>
        <dbReference type="Proteomes" id="UP001428341"/>
    </source>
</evidence>
<keyword evidence="1" id="KW-0472">Membrane</keyword>
<sequence>MATYNYKALDCITSCDIEALGIPSKLAEQLHEKLAEIVNTHGAATPATWQNITTHILSPDLPFSFHQLLYYGCYKDFGPDPPAWIPDPEAAKVTNVGKLLQTRGEEFLGSGYKDPISSFSNFQEFSVSNPEVYWKTVLNEMSTSFSVPPQCILRENPNGENHLSNPGGQWLPGAFVNPAKNCLSVNSKRSLDDIVIRWRDEGDSGLPVKSMTLKELRAEVWLVAYALNALGLDKGSAIAIDMPMNVNSVVIYLAIVLAGYIVVSIADSFASLEISTRLRISKAKAIFTQDLIIRGDKSIPLYSRVIDAQAPLAIVIPAKGSSFSMKLRDGDISWFDFLERVRKLKENEFAAVEQPVEAFTNILFSSGTTGEPKAIPWTNATPFKAAADAWCHMDIRKADIVAWPTNLGWMMGPWLVYASLLNGASIALYNGSPLGSGFAKFVQDAKVTMLGVVPSIVRTWKSTNCIDGYDWSSIRCFGSTGEASNVDEYLWLMGRALYKPVIEYCGGTEIGGGFITGSLLQAQSLAAFSTPAMGCKLFILGNDGCPIPQNVPGMGELALSPLIFGASSTLLNANHYDVYFSGMPSRNGQILRRHGDVFERTSGGYYRAHGRADDTMNLGGIKVSSVEIERICNAVDSNVLETAAIGVPPPDGGPEQLTIVVVFKDSNYTPPDLNQLRMSFNSAVQKKLNPLFKVSHVVPLPSLPRTATNKDLGIWFLCSPGYENTRKAAFCPLSRSSKVTRCAVDTPSGGIVSLI</sequence>